<proteinExistence type="predicted"/>
<dbReference type="AlphaFoldDB" id="A0A7J6NB82"/>
<reference evidence="1 2" key="1">
    <citation type="submission" date="2020-04" db="EMBL/GenBank/DDBJ databases">
        <title>Perkinsus olseni comparative genomics.</title>
        <authorList>
            <person name="Bogema D.R."/>
        </authorList>
    </citation>
    <scope>NUCLEOTIDE SEQUENCE [LARGE SCALE GENOMIC DNA]</scope>
    <source>
        <strain evidence="1">00978-12</strain>
    </source>
</reference>
<dbReference type="EMBL" id="JABANP010000542">
    <property type="protein sequence ID" value="KAF4681129.1"/>
    <property type="molecule type" value="Genomic_DNA"/>
</dbReference>
<accession>A0A7J6NB82</accession>
<evidence type="ECO:0000313" key="2">
    <source>
        <dbReference type="Proteomes" id="UP000541610"/>
    </source>
</evidence>
<gene>
    <name evidence="1" type="ORF">FOZ60_012571</name>
</gene>
<protein>
    <submittedName>
        <fullName evidence="1">Uncharacterized protein</fullName>
    </submittedName>
</protein>
<sequence length="209" mass="24101">MRIIIKHFTLRAAAIILSTLPIGLATGAMGLFSGFPPLEKADPSWCYFTNSNMREDRKSLWIIVKPDYALQTLYIICPKTSQWDTFQADFSADAALARYYPSGHDKWPEWRREDERYNNYGEDDPIMDPLGVNFSLKLSAGKTKKPEKVCSEVLRALQKKYGSYKGMCGRYREAIVGRAYQRKSFLRRHLKLPSKPSFKLPFSLPFKSR</sequence>
<name>A0A7J6NB82_PEROL</name>
<evidence type="ECO:0000313" key="1">
    <source>
        <dbReference type="EMBL" id="KAF4681129.1"/>
    </source>
</evidence>
<dbReference type="Proteomes" id="UP000541610">
    <property type="component" value="Unassembled WGS sequence"/>
</dbReference>
<organism evidence="1 2">
    <name type="scientific">Perkinsus olseni</name>
    <name type="common">Perkinsus atlanticus</name>
    <dbReference type="NCBI Taxonomy" id="32597"/>
    <lineage>
        <taxon>Eukaryota</taxon>
        <taxon>Sar</taxon>
        <taxon>Alveolata</taxon>
        <taxon>Perkinsozoa</taxon>
        <taxon>Perkinsea</taxon>
        <taxon>Perkinsida</taxon>
        <taxon>Perkinsidae</taxon>
        <taxon>Perkinsus</taxon>
    </lineage>
</organism>
<comment type="caution">
    <text evidence="1">The sequence shown here is derived from an EMBL/GenBank/DDBJ whole genome shotgun (WGS) entry which is preliminary data.</text>
</comment>